<evidence type="ECO:0000256" key="1">
    <source>
        <dbReference type="SAM" id="MobiDB-lite"/>
    </source>
</evidence>
<evidence type="ECO:0000313" key="4">
    <source>
        <dbReference type="Proteomes" id="UP000305948"/>
    </source>
</evidence>
<name>A0A5C3N7V1_9AGAM</name>
<evidence type="ECO:0000259" key="2">
    <source>
        <dbReference type="Pfam" id="PF20411"/>
    </source>
</evidence>
<dbReference type="OrthoDB" id="3176940at2759"/>
<feature type="compositionally biased region" description="Basic residues" evidence="1">
    <location>
        <begin position="249"/>
        <end position="258"/>
    </location>
</feature>
<dbReference type="Proteomes" id="UP000305948">
    <property type="component" value="Unassembled WGS sequence"/>
</dbReference>
<dbReference type="STRING" id="5364.A0A5C3N7V1"/>
<keyword evidence="4" id="KW-1185">Reference proteome</keyword>
<dbReference type="InterPro" id="IPR046520">
    <property type="entry name" value="DUF6697"/>
</dbReference>
<accession>A0A5C3N7V1</accession>
<sequence length="345" mass="39505">MPDEKKIKIEEEVPRLSRDSISARLAVINYAVYVVELEESIKNATVSRQFMTSYYGGNTQSTFPSIAPSHLERHGLDDFMYVTLSWNPYAPKFAGDSGFWFNPGLPDDNQESEEIHRVFVRLAAKKWLYVGQYKLVPALPLTIEEWKSQGEVMKRTWAEKIHRGEWARDVRAIVWSWKTKGQKPTKAEMGEAIARKDKYSHISPDDIRYAFDEGRLVVLAWCMKCVSYAEDFQRYIAREFAHWVPPPPKSKKRSKKKLLTSTSREPNTGQKRKRAHSEDRSLSPLTPAPLTPSPESEGETESEDGSEGEEATDAKRHIRQYVPRGTRSRPSSMKTKTEDSGSPAY</sequence>
<feature type="domain" description="DUF6697" evidence="2">
    <location>
        <begin position="45"/>
        <end position="238"/>
    </location>
</feature>
<gene>
    <name evidence="3" type="ORF">OE88DRAFT_1240586</name>
</gene>
<organism evidence="3 4">
    <name type="scientific">Heliocybe sulcata</name>
    <dbReference type="NCBI Taxonomy" id="5364"/>
    <lineage>
        <taxon>Eukaryota</taxon>
        <taxon>Fungi</taxon>
        <taxon>Dikarya</taxon>
        <taxon>Basidiomycota</taxon>
        <taxon>Agaricomycotina</taxon>
        <taxon>Agaricomycetes</taxon>
        <taxon>Gloeophyllales</taxon>
        <taxon>Gloeophyllaceae</taxon>
        <taxon>Heliocybe</taxon>
    </lineage>
</organism>
<reference evidence="3 4" key="1">
    <citation type="journal article" date="2019" name="Nat. Ecol. Evol.">
        <title>Megaphylogeny resolves global patterns of mushroom evolution.</title>
        <authorList>
            <person name="Varga T."/>
            <person name="Krizsan K."/>
            <person name="Foldi C."/>
            <person name="Dima B."/>
            <person name="Sanchez-Garcia M."/>
            <person name="Sanchez-Ramirez S."/>
            <person name="Szollosi G.J."/>
            <person name="Szarkandi J.G."/>
            <person name="Papp V."/>
            <person name="Albert L."/>
            <person name="Andreopoulos W."/>
            <person name="Angelini C."/>
            <person name="Antonin V."/>
            <person name="Barry K.W."/>
            <person name="Bougher N.L."/>
            <person name="Buchanan P."/>
            <person name="Buyck B."/>
            <person name="Bense V."/>
            <person name="Catcheside P."/>
            <person name="Chovatia M."/>
            <person name="Cooper J."/>
            <person name="Damon W."/>
            <person name="Desjardin D."/>
            <person name="Finy P."/>
            <person name="Geml J."/>
            <person name="Haridas S."/>
            <person name="Hughes K."/>
            <person name="Justo A."/>
            <person name="Karasinski D."/>
            <person name="Kautmanova I."/>
            <person name="Kiss B."/>
            <person name="Kocsube S."/>
            <person name="Kotiranta H."/>
            <person name="LaButti K.M."/>
            <person name="Lechner B.E."/>
            <person name="Liimatainen K."/>
            <person name="Lipzen A."/>
            <person name="Lukacs Z."/>
            <person name="Mihaltcheva S."/>
            <person name="Morgado L.N."/>
            <person name="Niskanen T."/>
            <person name="Noordeloos M.E."/>
            <person name="Ohm R.A."/>
            <person name="Ortiz-Santana B."/>
            <person name="Ovrebo C."/>
            <person name="Racz N."/>
            <person name="Riley R."/>
            <person name="Savchenko A."/>
            <person name="Shiryaev A."/>
            <person name="Soop K."/>
            <person name="Spirin V."/>
            <person name="Szebenyi C."/>
            <person name="Tomsovsky M."/>
            <person name="Tulloss R.E."/>
            <person name="Uehling J."/>
            <person name="Grigoriev I.V."/>
            <person name="Vagvolgyi C."/>
            <person name="Papp T."/>
            <person name="Martin F.M."/>
            <person name="Miettinen O."/>
            <person name="Hibbett D.S."/>
            <person name="Nagy L.G."/>
        </authorList>
    </citation>
    <scope>NUCLEOTIDE SEQUENCE [LARGE SCALE GENOMIC DNA]</scope>
    <source>
        <strain evidence="3 4">OMC1185</strain>
    </source>
</reference>
<proteinExistence type="predicted"/>
<dbReference type="AlphaFoldDB" id="A0A5C3N7V1"/>
<feature type="region of interest" description="Disordered" evidence="1">
    <location>
        <begin position="243"/>
        <end position="345"/>
    </location>
</feature>
<dbReference type="Pfam" id="PF20411">
    <property type="entry name" value="DUF6697"/>
    <property type="match status" value="1"/>
</dbReference>
<protein>
    <recommendedName>
        <fullName evidence="2">DUF6697 domain-containing protein</fullName>
    </recommendedName>
</protein>
<feature type="compositionally biased region" description="Acidic residues" evidence="1">
    <location>
        <begin position="296"/>
        <end position="311"/>
    </location>
</feature>
<dbReference type="EMBL" id="ML213507">
    <property type="protein sequence ID" value="TFK53322.1"/>
    <property type="molecule type" value="Genomic_DNA"/>
</dbReference>
<evidence type="ECO:0000313" key="3">
    <source>
        <dbReference type="EMBL" id="TFK53322.1"/>
    </source>
</evidence>